<evidence type="ECO:0000313" key="4">
    <source>
        <dbReference type="Proteomes" id="UP000672602"/>
    </source>
</evidence>
<dbReference type="Proteomes" id="UP000672602">
    <property type="component" value="Unassembled WGS sequence"/>
</dbReference>
<sequence>MPRPAVSHLTAPFTDHPASVGESYGAHMLHALSFAGSLAVAAGACLVHAFLPFLCVKSGSRRITALHDRMVTNRVRTPAARPSRPPSHSGKDATNRAARA</sequence>
<keyword evidence="2" id="KW-0812">Transmembrane</keyword>
<evidence type="ECO:0000313" key="3">
    <source>
        <dbReference type="EMBL" id="MBP5857072.1"/>
    </source>
</evidence>
<name>A0A8J7RYI2_9PROT</name>
<comment type="caution">
    <text evidence="3">The sequence shown here is derived from an EMBL/GenBank/DDBJ whole genome shotgun (WGS) entry which is preliminary data.</text>
</comment>
<dbReference type="InterPro" id="IPR045936">
    <property type="entry name" value="DUF6356"/>
</dbReference>
<evidence type="ECO:0000256" key="2">
    <source>
        <dbReference type="SAM" id="Phobius"/>
    </source>
</evidence>
<dbReference type="Pfam" id="PF19883">
    <property type="entry name" value="DUF6356"/>
    <property type="match status" value="1"/>
</dbReference>
<dbReference type="EMBL" id="JAGMWN010000003">
    <property type="protein sequence ID" value="MBP5857072.1"/>
    <property type="molecule type" value="Genomic_DNA"/>
</dbReference>
<dbReference type="AlphaFoldDB" id="A0A8J7RYI2"/>
<proteinExistence type="predicted"/>
<organism evidence="3 4">
    <name type="scientific">Marivibrio halodurans</name>
    <dbReference type="NCBI Taxonomy" id="2039722"/>
    <lineage>
        <taxon>Bacteria</taxon>
        <taxon>Pseudomonadati</taxon>
        <taxon>Pseudomonadota</taxon>
        <taxon>Alphaproteobacteria</taxon>
        <taxon>Rhodospirillales</taxon>
        <taxon>Rhodospirillaceae</taxon>
        <taxon>Marivibrio</taxon>
    </lineage>
</organism>
<evidence type="ECO:0008006" key="5">
    <source>
        <dbReference type="Google" id="ProtNLM"/>
    </source>
</evidence>
<keyword evidence="2" id="KW-0472">Membrane</keyword>
<evidence type="ECO:0000256" key="1">
    <source>
        <dbReference type="SAM" id="MobiDB-lite"/>
    </source>
</evidence>
<reference evidence="3" key="1">
    <citation type="submission" date="2021-04" db="EMBL/GenBank/DDBJ databases">
        <authorList>
            <person name="Zhang D.-C."/>
        </authorList>
    </citation>
    <scope>NUCLEOTIDE SEQUENCE</scope>
    <source>
        <strain evidence="3">CGMCC 1.15697</strain>
    </source>
</reference>
<keyword evidence="4" id="KW-1185">Reference proteome</keyword>
<dbReference type="RefSeq" id="WP_210681636.1">
    <property type="nucleotide sequence ID" value="NZ_JAGMWN010000003.1"/>
</dbReference>
<protein>
    <recommendedName>
        <fullName evidence="5">Type 1 capsular polysaccharide biosynthesis protein J</fullName>
    </recommendedName>
</protein>
<feature type="transmembrane region" description="Helical" evidence="2">
    <location>
        <begin position="31"/>
        <end position="56"/>
    </location>
</feature>
<accession>A0A8J7RYI2</accession>
<feature type="region of interest" description="Disordered" evidence="1">
    <location>
        <begin position="74"/>
        <end position="100"/>
    </location>
</feature>
<keyword evidence="2" id="KW-1133">Transmembrane helix</keyword>
<gene>
    <name evidence="3" type="ORF">KAJ83_08630</name>
</gene>